<dbReference type="SUPFAM" id="SSF49899">
    <property type="entry name" value="Concanavalin A-like lectins/glucanases"/>
    <property type="match status" value="2"/>
</dbReference>
<dbReference type="EMBL" id="JAWQEG010001803">
    <property type="protein sequence ID" value="KAK3876575.1"/>
    <property type="molecule type" value="Genomic_DNA"/>
</dbReference>
<dbReference type="InterPro" id="IPR043136">
    <property type="entry name" value="B30.2/SPRY_sf"/>
</dbReference>
<dbReference type="InterPro" id="IPR050618">
    <property type="entry name" value="Ubq-SigPath_Reg"/>
</dbReference>
<dbReference type="AlphaFoldDB" id="A0AAE1FN95"/>
<accession>A0AAE1FN95</accession>
<dbReference type="InterPro" id="IPR003877">
    <property type="entry name" value="SPRY_dom"/>
</dbReference>
<dbReference type="CDD" id="cd12908">
    <property type="entry name" value="SPRYD3"/>
    <property type="match status" value="1"/>
</dbReference>
<dbReference type="Proteomes" id="UP001286313">
    <property type="component" value="Unassembled WGS sequence"/>
</dbReference>
<protein>
    <recommendedName>
        <fullName evidence="2">B30.2/SPRY domain-containing protein</fullName>
    </recommendedName>
</protein>
<feature type="compositionally biased region" description="Acidic residues" evidence="1">
    <location>
        <begin position="467"/>
        <end position="485"/>
    </location>
</feature>
<sequence>MRVPTPAQSTPAPGPSHTMTRHTPTIPSLTFNQFCKEGRGCEGLDAASLMLSCVHPNLFVLFKKLFRVTPPSDSDPDMYNNVSPAWPFVRHRHPAGSQVGNQKVRAERITIEGDVLSYSEEEEDGVGVYVGEMPISLEHSYFEIEILDMGVEGAISIGLCSAKYPLHKLPGWAAHSVGYHADDGRLYKACPRGMVFGPKCEAGDRMGCGVKFEQPSPDCDAYSVPVFFTKNGKEVGCVVVRVPASGLYPCVGLAAAGDAVRLTPHLFWPPDEDTHMSVDSMEEEWLRLHDIRLNGQMLEYCGRGKSLVDVGLAQARTPLNTTSHYFEMEIVDPGRSGYITIGLTKKKYPKNRHPGWNRGSIAYHADDGRVFAGSTVGSLFGPRCHKGDVMGCGIIFPRDYVCNYDSEGGSMEEESPEPLECDDLLEHLLQYQQPMAPALPPPAAHLHRHHHHWHRHHHRHNHILTTDSEEDDDEDDDDDDDEEDSLERGRCPSVAGKVQVFFTRNGHMIGRREVDLPRGGFFPSISLGSINEKVRVDLRPLTG</sequence>
<keyword evidence="4" id="KW-1185">Reference proteome</keyword>
<comment type="caution">
    <text evidence="3">The sequence shown here is derived from an EMBL/GenBank/DDBJ whole genome shotgun (WGS) entry which is preliminary data.</text>
</comment>
<dbReference type="PROSITE" id="PS50188">
    <property type="entry name" value="B302_SPRY"/>
    <property type="match status" value="1"/>
</dbReference>
<dbReference type="SMART" id="SM00449">
    <property type="entry name" value="SPRY"/>
    <property type="match status" value="2"/>
</dbReference>
<proteinExistence type="predicted"/>
<evidence type="ECO:0000313" key="3">
    <source>
        <dbReference type="EMBL" id="KAK3876575.1"/>
    </source>
</evidence>
<reference evidence="3" key="1">
    <citation type="submission" date="2023-10" db="EMBL/GenBank/DDBJ databases">
        <title>Genome assemblies of two species of porcelain crab, Petrolisthes cinctipes and Petrolisthes manimaculis (Anomura: Porcellanidae).</title>
        <authorList>
            <person name="Angst P."/>
        </authorList>
    </citation>
    <scope>NUCLEOTIDE SEQUENCE</scope>
    <source>
        <strain evidence="3">PB745_01</strain>
        <tissue evidence="3">Gill</tissue>
    </source>
</reference>
<feature type="domain" description="B30.2/SPRY" evidence="2">
    <location>
        <begin position="78"/>
        <end position="269"/>
    </location>
</feature>
<evidence type="ECO:0000259" key="2">
    <source>
        <dbReference type="PROSITE" id="PS50188"/>
    </source>
</evidence>
<dbReference type="Pfam" id="PF00622">
    <property type="entry name" value="SPRY"/>
    <property type="match status" value="2"/>
</dbReference>
<dbReference type="InterPro" id="IPR001870">
    <property type="entry name" value="B30.2/SPRY"/>
</dbReference>
<evidence type="ECO:0000313" key="4">
    <source>
        <dbReference type="Proteomes" id="UP001286313"/>
    </source>
</evidence>
<organism evidence="3 4">
    <name type="scientific">Petrolisthes cinctipes</name>
    <name type="common">Flat porcelain crab</name>
    <dbReference type="NCBI Taxonomy" id="88211"/>
    <lineage>
        <taxon>Eukaryota</taxon>
        <taxon>Metazoa</taxon>
        <taxon>Ecdysozoa</taxon>
        <taxon>Arthropoda</taxon>
        <taxon>Crustacea</taxon>
        <taxon>Multicrustacea</taxon>
        <taxon>Malacostraca</taxon>
        <taxon>Eumalacostraca</taxon>
        <taxon>Eucarida</taxon>
        <taxon>Decapoda</taxon>
        <taxon>Pleocyemata</taxon>
        <taxon>Anomura</taxon>
        <taxon>Galatheoidea</taxon>
        <taxon>Porcellanidae</taxon>
        <taxon>Petrolisthes</taxon>
    </lineage>
</organism>
<gene>
    <name evidence="3" type="ORF">Pcinc_018640</name>
</gene>
<dbReference type="InterPro" id="IPR013320">
    <property type="entry name" value="ConA-like_dom_sf"/>
</dbReference>
<name>A0AAE1FN95_PETCI</name>
<dbReference type="PANTHER" id="PTHR12864">
    <property type="entry name" value="RAN BINDING PROTEIN 9-RELATED"/>
    <property type="match status" value="1"/>
</dbReference>
<dbReference type="Gene3D" id="2.60.120.920">
    <property type="match status" value="2"/>
</dbReference>
<feature type="region of interest" description="Disordered" evidence="1">
    <location>
        <begin position="457"/>
        <end position="490"/>
    </location>
</feature>
<evidence type="ECO:0000256" key="1">
    <source>
        <dbReference type="SAM" id="MobiDB-lite"/>
    </source>
</evidence>
<dbReference type="InterPro" id="IPR035783">
    <property type="entry name" value="SPRYD3_SPRY"/>
</dbReference>
<feature type="region of interest" description="Disordered" evidence="1">
    <location>
        <begin position="1"/>
        <end position="24"/>
    </location>
</feature>